<dbReference type="GO" id="GO:0022857">
    <property type="term" value="F:transmembrane transporter activity"/>
    <property type="evidence" value="ECO:0007669"/>
    <property type="project" value="InterPro"/>
</dbReference>
<feature type="transmembrane region" description="Helical" evidence="6">
    <location>
        <begin position="158"/>
        <end position="180"/>
    </location>
</feature>
<sequence length="390" mass="41390">MQKRILYLLSLGHLVTDINQGLLPIFLSVYKEQVGLTFTAASLIPALSTISSSVIQPLFGYLSDRYQLRWLLPTGCLLAGLGMAAFGLVPNYYLLTVIVFMSGLGVAAYHPEASKSAHYISGPLQASSMAVFSVGGNLGFGLGPIIASLILSHGGLKSSWLILFPTVLTVALLAHTMPAIGRTMATGQRVATAGQKEEKYSRASLAAIILLVWVVILRSWLHTGLTYYIPFYYQHYLHGEAVFASTMLSIFLIAGAVGTLVGGRLADYWGAKKMIIASMLVLIPLVLAFPYVKGLWVAILLALSGFAVVSTFAPAIVLAQSLMPRHIGVASGLMMGFAIGTGGLGLLLLGGIADARGVPFVIHLLAIIPALAAALALPLPDLRRQPVKAH</sequence>
<evidence type="ECO:0000256" key="3">
    <source>
        <dbReference type="ARBA" id="ARBA00022692"/>
    </source>
</evidence>
<keyword evidence="4 6" id="KW-1133">Transmembrane helix</keyword>
<dbReference type="Gene3D" id="1.20.1250.20">
    <property type="entry name" value="MFS general substrate transporter like domains"/>
    <property type="match status" value="2"/>
</dbReference>
<feature type="transmembrane region" description="Helical" evidence="6">
    <location>
        <begin position="274"/>
        <end position="292"/>
    </location>
</feature>
<evidence type="ECO:0000256" key="6">
    <source>
        <dbReference type="SAM" id="Phobius"/>
    </source>
</evidence>
<proteinExistence type="predicted"/>
<dbReference type="Proteomes" id="UP000239430">
    <property type="component" value="Unassembled WGS sequence"/>
</dbReference>
<dbReference type="EMBL" id="PVXL01000049">
    <property type="protein sequence ID" value="PRR71858.1"/>
    <property type="molecule type" value="Genomic_DNA"/>
</dbReference>
<dbReference type="InterPro" id="IPR020846">
    <property type="entry name" value="MFS_dom"/>
</dbReference>
<evidence type="ECO:0000256" key="4">
    <source>
        <dbReference type="ARBA" id="ARBA00022989"/>
    </source>
</evidence>
<evidence type="ECO:0000256" key="2">
    <source>
        <dbReference type="ARBA" id="ARBA00022448"/>
    </source>
</evidence>
<dbReference type="AlphaFoldDB" id="A0A9X7J1R7"/>
<dbReference type="InterPro" id="IPR036259">
    <property type="entry name" value="MFS_trans_sf"/>
</dbReference>
<feature type="transmembrane region" description="Helical" evidence="6">
    <location>
        <begin position="130"/>
        <end position="152"/>
    </location>
</feature>
<feature type="transmembrane region" description="Helical" evidence="6">
    <location>
        <begin position="7"/>
        <end position="30"/>
    </location>
</feature>
<reference evidence="8 9" key="1">
    <citation type="submission" date="2018-03" db="EMBL/GenBank/DDBJ databases">
        <title>Genome sequence of Moorella stamsii DSM 26217.</title>
        <authorList>
            <person name="Poehlein A."/>
            <person name="Daniel R."/>
        </authorList>
    </citation>
    <scope>NUCLEOTIDE SEQUENCE [LARGE SCALE GENOMIC DNA]</scope>
    <source>
        <strain evidence="9">DSM 26217</strain>
    </source>
</reference>
<protein>
    <submittedName>
        <fullName evidence="8">Fosmidomycin resistance protein</fullName>
    </submittedName>
</protein>
<feature type="transmembrane region" description="Helical" evidence="6">
    <location>
        <begin position="298"/>
        <end position="319"/>
    </location>
</feature>
<dbReference type="InterPro" id="IPR011701">
    <property type="entry name" value="MFS"/>
</dbReference>
<evidence type="ECO:0000313" key="9">
    <source>
        <dbReference type="Proteomes" id="UP000239430"/>
    </source>
</evidence>
<name>A0A9X7J1R7_9FIRM</name>
<feature type="transmembrane region" description="Helical" evidence="6">
    <location>
        <begin position="68"/>
        <end position="86"/>
    </location>
</feature>
<accession>A0A9X7J1R7</accession>
<evidence type="ECO:0000256" key="1">
    <source>
        <dbReference type="ARBA" id="ARBA00004651"/>
    </source>
</evidence>
<dbReference type="PANTHER" id="PTHR43129">
    <property type="entry name" value="FOSMIDOMYCIN RESISTANCE PROTEIN"/>
    <property type="match status" value="1"/>
</dbReference>
<feature type="transmembrane region" description="Helical" evidence="6">
    <location>
        <begin position="36"/>
        <end position="56"/>
    </location>
</feature>
<dbReference type="GO" id="GO:0005886">
    <property type="term" value="C:plasma membrane"/>
    <property type="evidence" value="ECO:0007669"/>
    <property type="project" value="UniProtKB-SubCell"/>
</dbReference>
<feature type="domain" description="Major facilitator superfamily (MFS) profile" evidence="7">
    <location>
        <begin position="5"/>
        <end position="384"/>
    </location>
</feature>
<feature type="transmembrane region" description="Helical" evidence="6">
    <location>
        <begin position="331"/>
        <end position="352"/>
    </location>
</feature>
<comment type="subcellular location">
    <subcellularLocation>
        <location evidence="1">Cell membrane</location>
        <topology evidence="1">Multi-pass membrane protein</topology>
    </subcellularLocation>
</comment>
<keyword evidence="3 6" id="KW-0812">Transmembrane</keyword>
<dbReference type="PROSITE" id="PS50850">
    <property type="entry name" value="MFS"/>
    <property type="match status" value="1"/>
</dbReference>
<feature type="transmembrane region" description="Helical" evidence="6">
    <location>
        <begin position="92"/>
        <end position="109"/>
    </location>
</feature>
<evidence type="ECO:0000256" key="5">
    <source>
        <dbReference type="ARBA" id="ARBA00023136"/>
    </source>
</evidence>
<feature type="transmembrane region" description="Helical" evidence="6">
    <location>
        <begin position="358"/>
        <end position="379"/>
    </location>
</feature>
<dbReference type="Pfam" id="PF07690">
    <property type="entry name" value="MFS_1"/>
    <property type="match status" value="1"/>
</dbReference>
<evidence type="ECO:0000259" key="7">
    <source>
        <dbReference type="PROSITE" id="PS50850"/>
    </source>
</evidence>
<keyword evidence="2" id="KW-0813">Transport</keyword>
<dbReference type="PANTHER" id="PTHR43129:SF1">
    <property type="entry name" value="FOSMIDOMYCIN RESISTANCE PROTEIN"/>
    <property type="match status" value="1"/>
</dbReference>
<dbReference type="CDD" id="cd17478">
    <property type="entry name" value="MFS_FsR"/>
    <property type="match status" value="1"/>
</dbReference>
<gene>
    <name evidence="8" type="primary">fsr</name>
    <name evidence="8" type="ORF">MOST_21840</name>
</gene>
<organism evidence="8 9">
    <name type="scientific">Neomoorella stamsii</name>
    <dbReference type="NCBI Taxonomy" id="1266720"/>
    <lineage>
        <taxon>Bacteria</taxon>
        <taxon>Bacillati</taxon>
        <taxon>Bacillota</taxon>
        <taxon>Clostridia</taxon>
        <taxon>Neomoorellales</taxon>
        <taxon>Neomoorellaceae</taxon>
        <taxon>Neomoorella</taxon>
    </lineage>
</organism>
<feature type="transmembrane region" description="Helical" evidence="6">
    <location>
        <begin position="200"/>
        <end position="221"/>
    </location>
</feature>
<dbReference type="SUPFAM" id="SSF103473">
    <property type="entry name" value="MFS general substrate transporter"/>
    <property type="match status" value="1"/>
</dbReference>
<keyword evidence="5 6" id="KW-0472">Membrane</keyword>
<keyword evidence="9" id="KW-1185">Reference proteome</keyword>
<comment type="caution">
    <text evidence="8">The sequence shown here is derived from an EMBL/GenBank/DDBJ whole genome shotgun (WGS) entry which is preliminary data.</text>
</comment>
<evidence type="ECO:0000313" key="8">
    <source>
        <dbReference type="EMBL" id="PRR71858.1"/>
    </source>
</evidence>
<feature type="transmembrane region" description="Helical" evidence="6">
    <location>
        <begin position="241"/>
        <end position="262"/>
    </location>
</feature>
<dbReference type="RefSeq" id="WP_054935383.1">
    <property type="nucleotide sequence ID" value="NZ_PVXL01000049.1"/>
</dbReference>